<dbReference type="AlphaFoldDB" id="A0A2S9E2D9"/>
<sequence>MSEPATVDLEQQLVEDILSFAQDPLGYVWYAFPWGEPGTELANKTGPRDWQIEVLDSIGKKLRAGAKDLGEVIHEATASGHGIGKSALVSWLIKWTVDTCVDARGVVTANTETQLRTKTWPEVAKWNRLSITSHWFRITATALISTDPEHEKNWRVDAVPWSESNTEAFAGLHNEGKRLLLVFDEASAIADLVWEVAEGALTDENTEIIWAAFGNPTKTTGRFRACFTRYKHRWGHRQVDSRTVEGTNKTQIAKWQQDYGEDSDFFRIRVRGMFPRASELQLIPTDWVADAMKREAVYGMDDALVCGIDIARGGADNNVIRFRRGLDAKSIKPIKIPGSETRNTTVFIAKVCTVVMEHRPDAVFVDATGVGGPVADQLRRLLPGIVIIDVNFASRAPDRHYANMRTYMWWQMREALRAGLAIDSNEELEAELTSPMYTHNSSDQIALEKKDDIKKRLGISTDDGDALALTYAMPVMKSQYNEYGGSGTSNNGLESEYDPYASN</sequence>
<dbReference type="RefSeq" id="WP_105225734.1">
    <property type="nucleotide sequence ID" value="NZ_PCQE01000004.1"/>
</dbReference>
<dbReference type="EMBL" id="PCQE01000004">
    <property type="protein sequence ID" value="PRC09005.1"/>
    <property type="molecule type" value="Genomic_DNA"/>
</dbReference>
<evidence type="ECO:0000256" key="1">
    <source>
        <dbReference type="SAM" id="MobiDB-lite"/>
    </source>
</evidence>
<comment type="caution">
    <text evidence="2">The sequence shown here is derived from an EMBL/GenBank/DDBJ whole genome shotgun (WGS) entry which is preliminary data.</text>
</comment>
<proteinExistence type="predicted"/>
<name>A0A2S9E2D9_PSECE</name>
<protein>
    <submittedName>
        <fullName evidence="2">Terminase</fullName>
    </submittedName>
</protein>
<dbReference type="Gene3D" id="3.40.50.300">
    <property type="entry name" value="P-loop containing nucleotide triphosphate hydrolases"/>
    <property type="match status" value="1"/>
</dbReference>
<feature type="region of interest" description="Disordered" evidence="1">
    <location>
        <begin position="483"/>
        <end position="503"/>
    </location>
</feature>
<accession>A0A2S9E2D9</accession>
<dbReference type="Proteomes" id="UP000239458">
    <property type="component" value="Unassembled WGS sequence"/>
</dbReference>
<dbReference type="InterPro" id="IPR027417">
    <property type="entry name" value="P-loop_NTPase"/>
</dbReference>
<reference evidence="2 3" key="1">
    <citation type="submission" date="2017-09" db="EMBL/GenBank/DDBJ databases">
        <title>Genomic, metabolic, and phenotypic characteristics of bacterial isolates from the natural microbiome of the model nematode Caenorhabditis elegans.</title>
        <authorList>
            <person name="Zimmermann J."/>
            <person name="Obeng N."/>
            <person name="Yang W."/>
            <person name="Obeng O."/>
            <person name="Kissoyan K."/>
            <person name="Pees B."/>
            <person name="Dirksen P."/>
            <person name="Hoppner M."/>
            <person name="Franke A."/>
            <person name="Rosenstiel P."/>
            <person name="Leippe M."/>
            <person name="Dierking K."/>
            <person name="Kaleta C."/>
            <person name="Schulenburg H."/>
        </authorList>
    </citation>
    <scope>NUCLEOTIDE SEQUENCE [LARGE SCALE GENOMIC DNA]</scope>
    <source>
        <strain evidence="2 3">MYb184</strain>
    </source>
</reference>
<gene>
    <name evidence="2" type="ORF">CQ006_04655</name>
</gene>
<evidence type="ECO:0000313" key="3">
    <source>
        <dbReference type="Proteomes" id="UP000239458"/>
    </source>
</evidence>
<dbReference type="Gene3D" id="3.30.420.240">
    <property type="match status" value="1"/>
</dbReference>
<evidence type="ECO:0000313" key="2">
    <source>
        <dbReference type="EMBL" id="PRC09005.1"/>
    </source>
</evidence>
<organism evidence="2 3">
    <name type="scientific">Pseudomonas cedrina</name>
    <dbReference type="NCBI Taxonomy" id="651740"/>
    <lineage>
        <taxon>Bacteria</taxon>
        <taxon>Pseudomonadati</taxon>
        <taxon>Pseudomonadota</taxon>
        <taxon>Gammaproteobacteria</taxon>
        <taxon>Pseudomonadales</taxon>
        <taxon>Pseudomonadaceae</taxon>
        <taxon>Pseudomonas</taxon>
    </lineage>
</organism>